<comment type="caution">
    <text evidence="2">The sequence shown here is derived from an EMBL/GenBank/DDBJ whole genome shotgun (WGS) entry which is preliminary data.</text>
</comment>
<feature type="compositionally biased region" description="Polar residues" evidence="1">
    <location>
        <begin position="35"/>
        <end position="53"/>
    </location>
</feature>
<sequence length="369" mass="43192">MEIREPASVQTHGSLNTRQKKNNKNSSINKRKNTEIISSLTSNSEEDSVNNIRLDSDNEERSEEENKEIHDAQNELVMTIIRDIRESDEALEQTNFIVHLGQRNGKRYLFRGKVYYYDRTITGGIRIYPCRFKAQHCSGQVYEYPDGKVEEDENERHQHDHQYVTDTDPIDEAAYYEQLRNEAETTKKSSKDIVLDVSNSSAHRYRKITDVKILKSVESWVKRKKMQQQNSLEFKDISDFGFAAVEESPFVINNLIPWSSERKRFRSSKRIPGLSDDREMNINNTNEEVDNEENSTYFDGNECQLQMNVARDIDIPRRKLVKNVVPTPEVKEKFIKKVEGIKSKQARHEPKWQNDFILTAQGRARRIIK</sequence>
<evidence type="ECO:0000313" key="3">
    <source>
        <dbReference type="Proteomes" id="UP000639338"/>
    </source>
</evidence>
<name>A0A835CNP3_APHGI</name>
<dbReference type="AlphaFoldDB" id="A0A835CNP3"/>
<reference evidence="2 3" key="1">
    <citation type="submission" date="2020-08" db="EMBL/GenBank/DDBJ databases">
        <title>Aphidius gifuensis genome sequencing and assembly.</title>
        <authorList>
            <person name="Du Z."/>
        </authorList>
    </citation>
    <scope>NUCLEOTIDE SEQUENCE [LARGE SCALE GENOMIC DNA]</scope>
    <source>
        <strain evidence="2">YNYX2018</strain>
        <tissue evidence="2">Adults</tissue>
    </source>
</reference>
<dbReference type="EMBL" id="JACMRX010000004">
    <property type="protein sequence ID" value="KAF7991034.1"/>
    <property type="molecule type" value="Genomic_DNA"/>
</dbReference>
<feature type="compositionally biased region" description="Acidic residues" evidence="1">
    <location>
        <begin position="57"/>
        <end position="66"/>
    </location>
</feature>
<accession>A0A835CNP3</accession>
<protein>
    <submittedName>
        <fullName evidence="2">Uncharacterized protein</fullName>
    </submittedName>
</protein>
<feature type="region of interest" description="Disordered" evidence="1">
    <location>
        <begin position="1"/>
        <end position="71"/>
    </location>
</feature>
<evidence type="ECO:0000256" key="1">
    <source>
        <dbReference type="SAM" id="MobiDB-lite"/>
    </source>
</evidence>
<proteinExistence type="predicted"/>
<evidence type="ECO:0000313" key="2">
    <source>
        <dbReference type="EMBL" id="KAF7991034.1"/>
    </source>
</evidence>
<organism evidence="2 3">
    <name type="scientific">Aphidius gifuensis</name>
    <name type="common">Parasitoid wasp</name>
    <dbReference type="NCBI Taxonomy" id="684658"/>
    <lineage>
        <taxon>Eukaryota</taxon>
        <taxon>Metazoa</taxon>
        <taxon>Ecdysozoa</taxon>
        <taxon>Arthropoda</taxon>
        <taxon>Hexapoda</taxon>
        <taxon>Insecta</taxon>
        <taxon>Pterygota</taxon>
        <taxon>Neoptera</taxon>
        <taxon>Endopterygota</taxon>
        <taxon>Hymenoptera</taxon>
        <taxon>Apocrita</taxon>
        <taxon>Ichneumonoidea</taxon>
        <taxon>Braconidae</taxon>
        <taxon>Aphidiinae</taxon>
        <taxon>Aphidius</taxon>
    </lineage>
</organism>
<gene>
    <name evidence="2" type="ORF">HCN44_000839</name>
</gene>
<dbReference type="Proteomes" id="UP000639338">
    <property type="component" value="Unassembled WGS sequence"/>
</dbReference>
<keyword evidence="3" id="KW-1185">Reference proteome</keyword>
<feature type="compositionally biased region" description="Polar residues" evidence="1">
    <location>
        <begin position="8"/>
        <end position="17"/>
    </location>
</feature>